<dbReference type="PROSITE" id="PS51918">
    <property type="entry name" value="RADICAL_SAM"/>
    <property type="match status" value="1"/>
</dbReference>
<evidence type="ECO:0000256" key="2">
    <source>
        <dbReference type="ARBA" id="ARBA00003852"/>
    </source>
</evidence>
<dbReference type="PANTHER" id="PTHR30352">
    <property type="entry name" value="PYRUVATE FORMATE-LYASE-ACTIVATING ENZYME"/>
    <property type="match status" value="1"/>
</dbReference>
<dbReference type="PIRSF" id="PIRSF000368">
    <property type="entry name" value="NrdG"/>
    <property type="match status" value="1"/>
</dbReference>
<keyword evidence="9" id="KW-0408">Iron</keyword>
<dbReference type="AlphaFoldDB" id="A0A3N5BFA1"/>
<reference evidence="14 15" key="1">
    <citation type="submission" date="2018-11" db="EMBL/GenBank/DDBJ databases">
        <title>Genomic Encyclopedia of Type Strains, Phase IV (KMG-IV): sequencing the most valuable type-strain genomes for metagenomic binning, comparative biology and taxonomic classification.</title>
        <authorList>
            <person name="Goeker M."/>
        </authorList>
    </citation>
    <scope>NUCLEOTIDE SEQUENCE [LARGE SCALE GENOMIC DNA]</scope>
    <source>
        <strain evidence="14 15">DSM 102936</strain>
    </source>
</reference>
<keyword evidence="15" id="KW-1185">Reference proteome</keyword>
<dbReference type="SFLD" id="SFLDG01063">
    <property type="entry name" value="activating_enzymes__group_1"/>
    <property type="match status" value="1"/>
</dbReference>
<protein>
    <recommendedName>
        <fullName evidence="4 12">Anaerobic ribonucleoside-triphosphate reductase-activating protein</fullName>
        <ecNumber evidence="12">1.97.1.-</ecNumber>
    </recommendedName>
</protein>
<dbReference type="NCBIfam" id="TIGR02491">
    <property type="entry name" value="NrdG"/>
    <property type="match status" value="1"/>
</dbReference>
<evidence type="ECO:0000256" key="10">
    <source>
        <dbReference type="ARBA" id="ARBA00023014"/>
    </source>
</evidence>
<comment type="caution">
    <text evidence="14">The sequence shown here is derived from an EMBL/GenBank/DDBJ whole genome shotgun (WGS) entry which is preliminary data.</text>
</comment>
<dbReference type="SFLD" id="SFLDF00299">
    <property type="entry name" value="anaerobic_ribonucleoside-triph"/>
    <property type="match status" value="1"/>
</dbReference>
<keyword evidence="10" id="KW-0411">Iron-sulfur</keyword>
<dbReference type="InterPro" id="IPR034457">
    <property type="entry name" value="Organic_radical-activating"/>
</dbReference>
<evidence type="ECO:0000256" key="7">
    <source>
        <dbReference type="ARBA" id="ARBA00022723"/>
    </source>
</evidence>
<dbReference type="GO" id="GO:0004748">
    <property type="term" value="F:ribonucleoside-diphosphate reductase activity, thioredoxin disulfide as acceptor"/>
    <property type="evidence" value="ECO:0007669"/>
    <property type="project" value="TreeGrafter"/>
</dbReference>
<feature type="domain" description="Radical SAM core" evidence="13">
    <location>
        <begin position="21"/>
        <end position="172"/>
    </location>
</feature>
<organism evidence="14 15">
    <name type="scientific">Thermodesulfitimonas autotrophica</name>
    <dbReference type="NCBI Taxonomy" id="1894989"/>
    <lineage>
        <taxon>Bacteria</taxon>
        <taxon>Bacillati</taxon>
        <taxon>Bacillota</taxon>
        <taxon>Clostridia</taxon>
        <taxon>Thermoanaerobacterales</taxon>
        <taxon>Thermoanaerobacteraceae</taxon>
        <taxon>Thermodesulfitimonas</taxon>
    </lineage>
</organism>
<comment type="catalytic activity">
    <reaction evidence="11">
        <text>glycyl-[protein] + reduced [flavodoxin] + S-adenosyl-L-methionine = glycin-2-yl radical-[protein] + semiquinone [flavodoxin] + 5'-deoxyadenosine + L-methionine + H(+)</text>
        <dbReference type="Rhea" id="RHEA:61976"/>
        <dbReference type="Rhea" id="RHEA-COMP:10622"/>
        <dbReference type="Rhea" id="RHEA-COMP:14480"/>
        <dbReference type="Rhea" id="RHEA-COMP:15993"/>
        <dbReference type="Rhea" id="RHEA-COMP:15994"/>
        <dbReference type="ChEBI" id="CHEBI:15378"/>
        <dbReference type="ChEBI" id="CHEBI:17319"/>
        <dbReference type="ChEBI" id="CHEBI:29947"/>
        <dbReference type="ChEBI" id="CHEBI:32722"/>
        <dbReference type="ChEBI" id="CHEBI:57618"/>
        <dbReference type="ChEBI" id="CHEBI:57844"/>
        <dbReference type="ChEBI" id="CHEBI:59789"/>
        <dbReference type="ChEBI" id="CHEBI:140311"/>
    </reaction>
</comment>
<evidence type="ECO:0000256" key="8">
    <source>
        <dbReference type="ARBA" id="ARBA00023002"/>
    </source>
</evidence>
<keyword evidence="7" id="KW-0479">Metal-binding</keyword>
<dbReference type="Proteomes" id="UP000282654">
    <property type="component" value="Unassembled WGS sequence"/>
</dbReference>
<dbReference type="GO" id="GO:0043365">
    <property type="term" value="F:[formate-C-acetyltransferase]-activating enzyme activity"/>
    <property type="evidence" value="ECO:0007669"/>
    <property type="project" value="InterPro"/>
</dbReference>
<evidence type="ECO:0000256" key="11">
    <source>
        <dbReference type="ARBA" id="ARBA00047365"/>
    </source>
</evidence>
<dbReference type="InterPro" id="IPR007197">
    <property type="entry name" value="rSAM"/>
</dbReference>
<accession>A0A3N5BFA1</accession>
<dbReference type="SFLD" id="SFLDS00029">
    <property type="entry name" value="Radical_SAM"/>
    <property type="match status" value="1"/>
</dbReference>
<dbReference type="InterPro" id="IPR058240">
    <property type="entry name" value="rSAM_sf"/>
</dbReference>
<evidence type="ECO:0000313" key="14">
    <source>
        <dbReference type="EMBL" id="RPF46762.1"/>
    </source>
</evidence>
<comment type="function">
    <text evidence="2 12">Activation of anaerobic ribonucleoside-triphosphate reductase under anaerobic conditions by generation of an organic free radical, using S-adenosylmethionine and reduced flavodoxin as cosubstrates to produce 5'-deoxy-adenosine.</text>
</comment>
<evidence type="ECO:0000256" key="1">
    <source>
        <dbReference type="ARBA" id="ARBA00001966"/>
    </source>
</evidence>
<dbReference type="SFLD" id="SFLDG01066">
    <property type="entry name" value="organic_radical-activating_enz"/>
    <property type="match status" value="1"/>
</dbReference>
<dbReference type="PANTHER" id="PTHR30352:SF2">
    <property type="entry name" value="ANAEROBIC RIBONUCLEOSIDE-TRIPHOSPHATE REDUCTASE-ACTIVATING PROTEIN"/>
    <property type="match status" value="1"/>
</dbReference>
<comment type="cofactor">
    <cofactor evidence="1">
        <name>[4Fe-4S] cluster</name>
        <dbReference type="ChEBI" id="CHEBI:49883"/>
    </cofactor>
</comment>
<dbReference type="GO" id="GO:0051539">
    <property type="term" value="F:4 iron, 4 sulfur cluster binding"/>
    <property type="evidence" value="ECO:0007669"/>
    <property type="project" value="UniProtKB-KW"/>
</dbReference>
<evidence type="ECO:0000256" key="5">
    <source>
        <dbReference type="ARBA" id="ARBA00022485"/>
    </source>
</evidence>
<evidence type="ECO:0000256" key="4">
    <source>
        <dbReference type="ARBA" id="ARBA00014281"/>
    </source>
</evidence>
<dbReference type="Gene3D" id="3.20.20.70">
    <property type="entry name" value="Aldolase class I"/>
    <property type="match status" value="1"/>
</dbReference>
<dbReference type="PROSITE" id="PS01087">
    <property type="entry name" value="RADICAL_ACTIVATING"/>
    <property type="match status" value="1"/>
</dbReference>
<keyword evidence="8 12" id="KW-0560">Oxidoreductase</keyword>
<dbReference type="InterPro" id="IPR013785">
    <property type="entry name" value="Aldolase_TIM"/>
</dbReference>
<keyword evidence="6" id="KW-0949">S-adenosyl-L-methionine</keyword>
<sequence length="172" mass="18800">MGSLAWKLYLRIAGVVRESVVDGPGLRYVIFAQGCPHRCPGCHNPETWDPAGGYEITAAELLADISRNPLIAGVTFSGGEPFAQAAAFAALGQALREKGYNIVTYTGYTYEELQTIAEKGVQDLLAVTDILIDGPFILAERDLTLPFRGSKNQRIIDLRATRMSKTLVELHF</sequence>
<proteinExistence type="inferred from homology"/>
<evidence type="ECO:0000256" key="6">
    <source>
        <dbReference type="ARBA" id="ARBA00022691"/>
    </source>
</evidence>
<dbReference type="OrthoDB" id="9782387at2"/>
<dbReference type="Pfam" id="PF13353">
    <property type="entry name" value="Fer4_12"/>
    <property type="match status" value="1"/>
</dbReference>
<evidence type="ECO:0000256" key="9">
    <source>
        <dbReference type="ARBA" id="ARBA00023004"/>
    </source>
</evidence>
<dbReference type="SUPFAM" id="SSF102114">
    <property type="entry name" value="Radical SAM enzymes"/>
    <property type="match status" value="1"/>
</dbReference>
<dbReference type="InterPro" id="IPR012837">
    <property type="entry name" value="NrdG"/>
</dbReference>
<name>A0A3N5BFA1_9THEO</name>
<dbReference type="RefSeq" id="WP_123928954.1">
    <property type="nucleotide sequence ID" value="NZ_RKRE01000002.1"/>
</dbReference>
<gene>
    <name evidence="14" type="ORF">EDD75_1020</name>
</gene>
<dbReference type="EMBL" id="RKRE01000002">
    <property type="protein sequence ID" value="RPF46762.1"/>
    <property type="molecule type" value="Genomic_DNA"/>
</dbReference>
<evidence type="ECO:0000256" key="3">
    <source>
        <dbReference type="ARBA" id="ARBA00009777"/>
    </source>
</evidence>
<dbReference type="InterPro" id="IPR001989">
    <property type="entry name" value="Radical_activat_CS"/>
</dbReference>
<keyword evidence="5" id="KW-0004">4Fe-4S</keyword>
<dbReference type="EC" id="1.97.1.-" evidence="12"/>
<dbReference type="GO" id="GO:0046872">
    <property type="term" value="F:metal ion binding"/>
    <property type="evidence" value="ECO:0007669"/>
    <property type="project" value="UniProtKB-KW"/>
</dbReference>
<evidence type="ECO:0000259" key="13">
    <source>
        <dbReference type="PROSITE" id="PS51918"/>
    </source>
</evidence>
<evidence type="ECO:0000313" key="15">
    <source>
        <dbReference type="Proteomes" id="UP000282654"/>
    </source>
</evidence>
<evidence type="ECO:0000256" key="12">
    <source>
        <dbReference type="PIRNR" id="PIRNR000368"/>
    </source>
</evidence>
<comment type="similarity">
    <text evidence="3 12">Belongs to the organic radical-activating enzymes family.</text>
</comment>